<comment type="similarity">
    <text evidence="1">Belongs to the proteasome subunit S5B/HSM3 family.</text>
</comment>
<reference evidence="3" key="1">
    <citation type="journal article" date="2016" name="Ticks Tick Borne Dis.">
        <title>De novo assembly and annotation of the salivary gland transcriptome of Rhipicephalus appendiculatus male and female ticks during blood feeding.</title>
        <authorList>
            <person name="de Castro M.H."/>
            <person name="de Klerk D."/>
            <person name="Pienaar R."/>
            <person name="Latif A.A."/>
            <person name="Rees D.J."/>
            <person name="Mans B.J."/>
        </authorList>
    </citation>
    <scope>NUCLEOTIDE SEQUENCE</scope>
    <source>
        <tissue evidence="3">Salivary glands</tissue>
    </source>
</reference>
<dbReference type="GO" id="GO:0005829">
    <property type="term" value="C:cytosol"/>
    <property type="evidence" value="ECO:0007669"/>
    <property type="project" value="TreeGrafter"/>
</dbReference>
<dbReference type="Gene3D" id="1.25.10.10">
    <property type="entry name" value="Leucine-rich Repeat Variant"/>
    <property type="match status" value="2"/>
</dbReference>
<dbReference type="PANTHER" id="PTHR13554">
    <property type="entry name" value="26S PROTEASOME NON-ATPASE REGULATORY SUBUNIT 5-RELATED"/>
    <property type="match status" value="1"/>
</dbReference>
<dbReference type="GO" id="GO:0043248">
    <property type="term" value="P:proteasome assembly"/>
    <property type="evidence" value="ECO:0007669"/>
    <property type="project" value="InterPro"/>
</dbReference>
<dbReference type="AlphaFoldDB" id="A0A131YS05"/>
<evidence type="ECO:0000256" key="2">
    <source>
        <dbReference type="ARBA" id="ARBA00014933"/>
    </source>
</evidence>
<name>A0A131YS05_RHIAP</name>
<dbReference type="SUPFAM" id="SSF48371">
    <property type="entry name" value="ARM repeat"/>
    <property type="match status" value="1"/>
</dbReference>
<sequence length="503" mass="55481">MAADLKVVLAALLKDISERSSCENLAEAKAILSATRAENIYNVSKDLDLSPLFSCSSKFNGGTLDELSELLGKLLDAFPPSALLSAHKQHFVTALNTSDGALKAVILRQLIRCSKDNAMLSQLARDHRILESVLRLLGGEDLWSSKQSAILLKQMTREKEVLSAMLHPPVSHVLDSVMDGGDVCRFRVFEVFVEVARASPENLERLSESGYLERLVKEMDKNDVLVQLNALEVLTDLVSCSHGLDYLERTGIISKLRQKALNIGSDPLGNFLGPGVLKFFGSMGVTSPQRLLLDYPQVLGFIFDSVQSDDPAFQVVAAETVGIISSTIQGKRVLQSHGDQMSRYLKTLSQNLHSGKVDFKVRYLGALANVLHVQDSSCEDLVNLTERWYSLLGDRPTDMLLRLCRQPFPELRCATLAVITEVARVPWGQATLAAQPGFLEYLLDRSTEADKPCKEAKFAVVATLAQVQPRGFSAEDWQRIRTTYQEGPFYMASEAAVTFEGLS</sequence>
<proteinExistence type="inferred from homology"/>
<dbReference type="InterPro" id="IPR016024">
    <property type="entry name" value="ARM-type_fold"/>
</dbReference>
<dbReference type="Pfam" id="PF10508">
    <property type="entry name" value="Proteasom_PSMB"/>
    <property type="match status" value="1"/>
</dbReference>
<organism evidence="3">
    <name type="scientific">Rhipicephalus appendiculatus</name>
    <name type="common">Brown ear tick</name>
    <dbReference type="NCBI Taxonomy" id="34631"/>
    <lineage>
        <taxon>Eukaryota</taxon>
        <taxon>Metazoa</taxon>
        <taxon>Ecdysozoa</taxon>
        <taxon>Arthropoda</taxon>
        <taxon>Chelicerata</taxon>
        <taxon>Arachnida</taxon>
        <taxon>Acari</taxon>
        <taxon>Parasitiformes</taxon>
        <taxon>Ixodida</taxon>
        <taxon>Ixodoidea</taxon>
        <taxon>Ixodidae</taxon>
        <taxon>Rhipicephalinae</taxon>
        <taxon>Rhipicephalus</taxon>
        <taxon>Rhipicephalus</taxon>
    </lineage>
</organism>
<dbReference type="GO" id="GO:0000502">
    <property type="term" value="C:proteasome complex"/>
    <property type="evidence" value="ECO:0007669"/>
    <property type="project" value="UniProtKB-KW"/>
</dbReference>
<dbReference type="PANTHER" id="PTHR13554:SF10">
    <property type="entry name" value="26S PROTEASOME NON-ATPASE REGULATORY SUBUNIT 5"/>
    <property type="match status" value="1"/>
</dbReference>
<dbReference type="EMBL" id="GEDV01007245">
    <property type="protein sequence ID" value="JAP81312.1"/>
    <property type="molecule type" value="Transcribed_RNA"/>
</dbReference>
<protein>
    <recommendedName>
        <fullName evidence="2">26S proteasome non-ATPase regulatory subunit 5</fullName>
    </recommendedName>
</protein>
<dbReference type="InterPro" id="IPR011989">
    <property type="entry name" value="ARM-like"/>
</dbReference>
<keyword evidence="3" id="KW-0647">Proteasome</keyword>
<accession>A0A131YS05</accession>
<evidence type="ECO:0000256" key="1">
    <source>
        <dbReference type="ARBA" id="ARBA00006823"/>
    </source>
</evidence>
<dbReference type="InterPro" id="IPR019538">
    <property type="entry name" value="PSMD5"/>
</dbReference>
<evidence type="ECO:0000313" key="3">
    <source>
        <dbReference type="EMBL" id="JAP81312.1"/>
    </source>
</evidence>